<dbReference type="AlphaFoldDB" id="S8E8V1"/>
<dbReference type="InterPro" id="IPR011990">
    <property type="entry name" value="TPR-like_helical_dom_sf"/>
</dbReference>
<gene>
    <name evidence="1" type="ORF">M569_05929</name>
</gene>
<dbReference type="Proteomes" id="UP000015453">
    <property type="component" value="Unassembled WGS sequence"/>
</dbReference>
<evidence type="ECO:0000313" key="2">
    <source>
        <dbReference type="Proteomes" id="UP000015453"/>
    </source>
</evidence>
<feature type="non-terminal residue" evidence="1">
    <location>
        <position position="1"/>
    </location>
</feature>
<dbReference type="Gene3D" id="1.25.40.10">
    <property type="entry name" value="Tetratricopeptide repeat domain"/>
    <property type="match status" value="1"/>
</dbReference>
<keyword evidence="2" id="KW-1185">Reference proteome</keyword>
<evidence type="ECO:0008006" key="3">
    <source>
        <dbReference type="Google" id="ProtNLM"/>
    </source>
</evidence>
<evidence type="ECO:0000313" key="1">
    <source>
        <dbReference type="EMBL" id="EPS68842.1"/>
    </source>
</evidence>
<accession>S8E8V1</accession>
<name>S8E8V1_9LAMI</name>
<feature type="non-terminal residue" evidence="1">
    <location>
        <position position="122"/>
    </location>
</feature>
<protein>
    <recommendedName>
        <fullName evidence="3">MalT-like TPR region domain-containing protein</fullName>
    </recommendedName>
</protein>
<sequence>IELELQYLFDQVRNLIKLGKQDDARDLLRANYQAAMDYGSKGNEVAAALDVIALGYMAIGDLRTVESILDVMRKVVDGLKDQEMYLDSVLMHMGSLYAKLGKPSLSITFYQRSLQIMEKRYG</sequence>
<comment type="caution">
    <text evidence="1">The sequence shown here is derived from an EMBL/GenBank/DDBJ whole genome shotgun (WGS) entry which is preliminary data.</text>
</comment>
<reference evidence="1 2" key="1">
    <citation type="journal article" date="2013" name="BMC Genomics">
        <title>The miniature genome of a carnivorous plant Genlisea aurea contains a low number of genes and short non-coding sequences.</title>
        <authorList>
            <person name="Leushkin E.V."/>
            <person name="Sutormin R.A."/>
            <person name="Nabieva E.R."/>
            <person name="Penin A.A."/>
            <person name="Kondrashov A.S."/>
            <person name="Logacheva M.D."/>
        </authorList>
    </citation>
    <scope>NUCLEOTIDE SEQUENCE [LARGE SCALE GENOMIC DNA]</scope>
</reference>
<dbReference type="OrthoDB" id="771227at2759"/>
<proteinExistence type="predicted"/>
<dbReference type="SUPFAM" id="SSF48452">
    <property type="entry name" value="TPR-like"/>
    <property type="match status" value="1"/>
</dbReference>
<organism evidence="1 2">
    <name type="scientific">Genlisea aurea</name>
    <dbReference type="NCBI Taxonomy" id="192259"/>
    <lineage>
        <taxon>Eukaryota</taxon>
        <taxon>Viridiplantae</taxon>
        <taxon>Streptophyta</taxon>
        <taxon>Embryophyta</taxon>
        <taxon>Tracheophyta</taxon>
        <taxon>Spermatophyta</taxon>
        <taxon>Magnoliopsida</taxon>
        <taxon>eudicotyledons</taxon>
        <taxon>Gunneridae</taxon>
        <taxon>Pentapetalae</taxon>
        <taxon>asterids</taxon>
        <taxon>lamiids</taxon>
        <taxon>Lamiales</taxon>
        <taxon>Lentibulariaceae</taxon>
        <taxon>Genlisea</taxon>
    </lineage>
</organism>
<dbReference type="EMBL" id="AUSU01002414">
    <property type="protein sequence ID" value="EPS68842.1"/>
    <property type="molecule type" value="Genomic_DNA"/>
</dbReference>